<evidence type="ECO:0000256" key="2">
    <source>
        <dbReference type="ARBA" id="ARBA00022448"/>
    </source>
</evidence>
<feature type="transmembrane region" description="Helical" evidence="8">
    <location>
        <begin position="289"/>
        <end position="308"/>
    </location>
</feature>
<name>A0A1F6TGR3_9PROT</name>
<dbReference type="GO" id="GO:0005524">
    <property type="term" value="F:ATP binding"/>
    <property type="evidence" value="ECO:0007669"/>
    <property type="project" value="UniProtKB-KW"/>
</dbReference>
<dbReference type="CDD" id="cd18575">
    <property type="entry name" value="ABC_6TM_bac_exporter_ABCB8_10_like"/>
    <property type="match status" value="1"/>
</dbReference>
<keyword evidence="2" id="KW-0813">Transport</keyword>
<dbReference type="InterPro" id="IPR027417">
    <property type="entry name" value="P-loop_NTPase"/>
</dbReference>
<dbReference type="SUPFAM" id="SSF90123">
    <property type="entry name" value="ABC transporter transmembrane region"/>
    <property type="match status" value="1"/>
</dbReference>
<dbReference type="AlphaFoldDB" id="A0A1F6TGR3"/>
<dbReference type="GO" id="GO:0005886">
    <property type="term" value="C:plasma membrane"/>
    <property type="evidence" value="ECO:0007669"/>
    <property type="project" value="UniProtKB-SubCell"/>
</dbReference>
<dbReference type="Gene3D" id="1.20.1560.10">
    <property type="entry name" value="ABC transporter type 1, transmembrane domain"/>
    <property type="match status" value="1"/>
</dbReference>
<dbReference type="PROSITE" id="PS50893">
    <property type="entry name" value="ABC_TRANSPORTER_2"/>
    <property type="match status" value="1"/>
</dbReference>
<evidence type="ECO:0000256" key="5">
    <source>
        <dbReference type="ARBA" id="ARBA00022840"/>
    </source>
</evidence>
<evidence type="ECO:0000256" key="8">
    <source>
        <dbReference type="SAM" id="Phobius"/>
    </source>
</evidence>
<keyword evidence="7 8" id="KW-0472">Membrane</keyword>
<keyword evidence="5" id="KW-0067">ATP-binding</keyword>
<gene>
    <name evidence="11" type="ORF">A2V92_03330</name>
</gene>
<feature type="domain" description="ABC transporter" evidence="9">
    <location>
        <begin position="352"/>
        <end position="588"/>
    </location>
</feature>
<reference evidence="11 12" key="1">
    <citation type="journal article" date="2016" name="Nat. Commun.">
        <title>Thousands of microbial genomes shed light on interconnected biogeochemical processes in an aquifer system.</title>
        <authorList>
            <person name="Anantharaman K."/>
            <person name="Brown C.T."/>
            <person name="Hug L.A."/>
            <person name="Sharon I."/>
            <person name="Castelle C.J."/>
            <person name="Probst A.J."/>
            <person name="Thomas B.C."/>
            <person name="Singh A."/>
            <person name="Wilkins M.J."/>
            <person name="Karaoz U."/>
            <person name="Brodie E.L."/>
            <person name="Williams K.H."/>
            <person name="Hubbard S.S."/>
            <person name="Banfield J.F."/>
        </authorList>
    </citation>
    <scope>NUCLEOTIDE SEQUENCE [LARGE SCALE GENOMIC DNA]</scope>
</reference>
<dbReference type="PANTHER" id="PTHR43394:SF1">
    <property type="entry name" value="ATP-BINDING CASSETTE SUB-FAMILY B MEMBER 10, MITOCHONDRIAL"/>
    <property type="match status" value="1"/>
</dbReference>
<feature type="transmembrane region" description="Helical" evidence="8">
    <location>
        <begin position="74"/>
        <end position="99"/>
    </location>
</feature>
<dbReference type="GO" id="GO:0090374">
    <property type="term" value="P:oligopeptide export from mitochondrion"/>
    <property type="evidence" value="ECO:0007669"/>
    <property type="project" value="TreeGrafter"/>
</dbReference>
<evidence type="ECO:0000313" key="12">
    <source>
        <dbReference type="Proteomes" id="UP000179344"/>
    </source>
</evidence>
<dbReference type="InterPro" id="IPR017871">
    <property type="entry name" value="ABC_transporter-like_CS"/>
</dbReference>
<evidence type="ECO:0000256" key="1">
    <source>
        <dbReference type="ARBA" id="ARBA00004651"/>
    </source>
</evidence>
<evidence type="ECO:0000259" key="9">
    <source>
        <dbReference type="PROSITE" id="PS50893"/>
    </source>
</evidence>
<dbReference type="GO" id="GO:0016887">
    <property type="term" value="F:ATP hydrolysis activity"/>
    <property type="evidence" value="ECO:0007669"/>
    <property type="project" value="InterPro"/>
</dbReference>
<evidence type="ECO:0000256" key="7">
    <source>
        <dbReference type="ARBA" id="ARBA00023136"/>
    </source>
</evidence>
<sequence>MARAQPMTEQRPSSRNLRVLTHLASFLRPYRAMLAAAAAALTIAAGAVLGFGVVLQRVVDHGLSSGSGADLDRALILFLIVVTVMAASVAARVYLVTWIGERVVADIRKAVFAQVVKLEPAFFEVTRTGEVISRLTTDTSLLQVVVGSTLAIAVRNALLFGGGLAMLAVTSPKLALLVLLGVPPVVVPLWLLGHRVRKLSRGSQDRIADISAYIDEVLYGIRTVQAFCHERIDRERYGQTVEAAFDAAIRRSRTSALLTGLVMLLTSGAISVVLWVGGHDVLAGRITGGQLSAFVFYALLVAGSVGALSEVAGDLLRAAGATERLLELLTTEPRIAAPAHPAPLPQPARGRVELEDVTFRYPSRPDMPALGDVSLTLQPGEKVALVGPSGAGKSTVLQLLLRFYDPDRGVIRLDGVDVRTVDPHQLRRRMALVPQDPVIFGADAWENIRYGHEGVTDADVRRAAEAAHAAEFLDELPQGFGTFLGERGIRLSGGQRQRIAIARAVLRNPVLLLLDEATSALDAESERLVQAALERLMRDRTTLVIAHRLATVRKVDRIVVMDRGRIVASGRHDELMAEHGLYARLAALQFRAAPEPQDQEIHARA</sequence>
<feature type="transmembrane region" description="Helical" evidence="8">
    <location>
        <begin position="174"/>
        <end position="193"/>
    </location>
</feature>
<evidence type="ECO:0000256" key="4">
    <source>
        <dbReference type="ARBA" id="ARBA00022741"/>
    </source>
</evidence>
<organism evidence="11 12">
    <name type="scientific">Candidatus Muproteobacteria bacterium RBG_16_65_31</name>
    <dbReference type="NCBI Taxonomy" id="1817759"/>
    <lineage>
        <taxon>Bacteria</taxon>
        <taxon>Pseudomonadati</taxon>
        <taxon>Pseudomonadota</taxon>
        <taxon>Candidatus Muproteobacteria</taxon>
    </lineage>
</organism>
<dbReference type="EMBL" id="MFST01000057">
    <property type="protein sequence ID" value="OGI44288.1"/>
    <property type="molecule type" value="Genomic_DNA"/>
</dbReference>
<dbReference type="PROSITE" id="PS50929">
    <property type="entry name" value="ABC_TM1F"/>
    <property type="match status" value="1"/>
</dbReference>
<evidence type="ECO:0000259" key="10">
    <source>
        <dbReference type="PROSITE" id="PS50929"/>
    </source>
</evidence>
<accession>A0A1F6TGR3</accession>
<dbReference type="InterPro" id="IPR003439">
    <property type="entry name" value="ABC_transporter-like_ATP-bd"/>
</dbReference>
<protein>
    <submittedName>
        <fullName evidence="11">ABC transporter</fullName>
    </submittedName>
</protein>
<dbReference type="Pfam" id="PF00005">
    <property type="entry name" value="ABC_tran"/>
    <property type="match status" value="1"/>
</dbReference>
<feature type="domain" description="ABC transmembrane type-1" evidence="10">
    <location>
        <begin position="35"/>
        <end position="317"/>
    </location>
</feature>
<dbReference type="NCBIfam" id="TIGR02204">
    <property type="entry name" value="MsbA_rel"/>
    <property type="match status" value="1"/>
</dbReference>
<comment type="caution">
    <text evidence="11">The sequence shown here is derived from an EMBL/GenBank/DDBJ whole genome shotgun (WGS) entry which is preliminary data.</text>
</comment>
<dbReference type="Proteomes" id="UP000179344">
    <property type="component" value="Unassembled WGS sequence"/>
</dbReference>
<dbReference type="SUPFAM" id="SSF52540">
    <property type="entry name" value="P-loop containing nucleoside triphosphate hydrolases"/>
    <property type="match status" value="1"/>
</dbReference>
<feature type="transmembrane region" description="Helical" evidence="8">
    <location>
        <begin position="256"/>
        <end position="277"/>
    </location>
</feature>
<feature type="transmembrane region" description="Helical" evidence="8">
    <location>
        <begin position="144"/>
        <end position="168"/>
    </location>
</feature>
<proteinExistence type="predicted"/>
<dbReference type="InterPro" id="IPR011527">
    <property type="entry name" value="ABC1_TM_dom"/>
</dbReference>
<dbReference type="Gene3D" id="3.40.50.300">
    <property type="entry name" value="P-loop containing nucleotide triphosphate hydrolases"/>
    <property type="match status" value="1"/>
</dbReference>
<dbReference type="InterPro" id="IPR003593">
    <property type="entry name" value="AAA+_ATPase"/>
</dbReference>
<evidence type="ECO:0000256" key="3">
    <source>
        <dbReference type="ARBA" id="ARBA00022692"/>
    </source>
</evidence>
<dbReference type="GO" id="GO:0015421">
    <property type="term" value="F:ABC-type oligopeptide transporter activity"/>
    <property type="evidence" value="ECO:0007669"/>
    <property type="project" value="TreeGrafter"/>
</dbReference>
<keyword evidence="4" id="KW-0547">Nucleotide-binding</keyword>
<dbReference type="FunFam" id="3.40.50.300:FF:000403">
    <property type="entry name" value="ATP-binding cassette sub-family B member 8, mitochondrial"/>
    <property type="match status" value="1"/>
</dbReference>
<keyword evidence="6 8" id="KW-1133">Transmembrane helix</keyword>
<dbReference type="SMART" id="SM00382">
    <property type="entry name" value="AAA"/>
    <property type="match status" value="1"/>
</dbReference>
<dbReference type="PROSITE" id="PS00211">
    <property type="entry name" value="ABC_TRANSPORTER_1"/>
    <property type="match status" value="1"/>
</dbReference>
<evidence type="ECO:0000256" key="6">
    <source>
        <dbReference type="ARBA" id="ARBA00022989"/>
    </source>
</evidence>
<dbReference type="PANTHER" id="PTHR43394">
    <property type="entry name" value="ATP-DEPENDENT PERMEASE MDL1, MITOCHONDRIAL"/>
    <property type="match status" value="1"/>
</dbReference>
<dbReference type="InterPro" id="IPR011918">
    <property type="entry name" value="ABC_MsbA_ATP-bd"/>
</dbReference>
<dbReference type="InterPro" id="IPR039421">
    <property type="entry name" value="Type_1_exporter"/>
</dbReference>
<dbReference type="InterPro" id="IPR036640">
    <property type="entry name" value="ABC1_TM_sf"/>
</dbReference>
<dbReference type="Pfam" id="PF00664">
    <property type="entry name" value="ABC_membrane"/>
    <property type="match status" value="1"/>
</dbReference>
<comment type="subcellular location">
    <subcellularLocation>
        <location evidence="1">Cell membrane</location>
        <topology evidence="1">Multi-pass membrane protein</topology>
    </subcellularLocation>
</comment>
<keyword evidence="3 8" id="KW-0812">Transmembrane</keyword>
<evidence type="ECO:0000313" key="11">
    <source>
        <dbReference type="EMBL" id="OGI44288.1"/>
    </source>
</evidence>